<dbReference type="Gene3D" id="1.10.357.70">
    <property type="entry name" value="Exocyst complex component Sec6, C-terminal domain"/>
    <property type="match status" value="1"/>
</dbReference>
<gene>
    <name evidence="2" type="ORF">P7K49_004318</name>
</gene>
<dbReference type="Pfam" id="PF06046">
    <property type="entry name" value="Sec6"/>
    <property type="match status" value="1"/>
</dbReference>
<proteinExistence type="inferred from homology"/>
<keyword evidence="3" id="KW-1185">Reference proteome</keyword>
<evidence type="ECO:0000256" key="1">
    <source>
        <dbReference type="ARBA" id="ARBA00009447"/>
    </source>
</evidence>
<dbReference type="InterPro" id="IPR010326">
    <property type="entry name" value="EXOC3/Sec6"/>
</dbReference>
<organism evidence="2 3">
    <name type="scientific">Saguinus oedipus</name>
    <name type="common">Cotton-top tamarin</name>
    <name type="synonym">Oedipomidas oedipus</name>
    <dbReference type="NCBI Taxonomy" id="9490"/>
    <lineage>
        <taxon>Eukaryota</taxon>
        <taxon>Metazoa</taxon>
        <taxon>Chordata</taxon>
        <taxon>Craniata</taxon>
        <taxon>Vertebrata</taxon>
        <taxon>Euteleostomi</taxon>
        <taxon>Mammalia</taxon>
        <taxon>Eutheria</taxon>
        <taxon>Euarchontoglires</taxon>
        <taxon>Primates</taxon>
        <taxon>Haplorrhini</taxon>
        <taxon>Platyrrhini</taxon>
        <taxon>Cebidae</taxon>
        <taxon>Callitrichinae</taxon>
        <taxon>Saguinus</taxon>
    </lineage>
</organism>
<accession>A0ABQ9W719</accession>
<dbReference type="EMBL" id="JASSZA010000002">
    <property type="protein sequence ID" value="KAK2117432.1"/>
    <property type="molecule type" value="Genomic_DNA"/>
</dbReference>
<evidence type="ECO:0000313" key="2">
    <source>
        <dbReference type="EMBL" id="KAK2117432.1"/>
    </source>
</evidence>
<comment type="caution">
    <text evidence="2">The sequence shown here is derived from an EMBL/GenBank/DDBJ whole genome shotgun (WGS) entry which is preliminary data.</text>
</comment>
<comment type="similarity">
    <text evidence="1">Belongs to the SEC6 family.</text>
</comment>
<dbReference type="InterPro" id="IPR042532">
    <property type="entry name" value="EXOC3/Sec6_C"/>
</dbReference>
<evidence type="ECO:0008006" key="4">
    <source>
        <dbReference type="Google" id="ProtNLM"/>
    </source>
</evidence>
<sequence>MLPRGRPSVLQDQVLFPPKCLPAFQVLRSSSKAAAATNTGPVCGPGAAVRPVTHAVLLGLELACCRVPVVVTVPPLGPRSSFVVRCPQPWQGKEEWTHGLREALGAVACGRPRVSLQRMTAEAHRRVVVEYLRAVMQKRISFRSPEERKEGAEKMVREAEQLRFLFRKLASGFGEDVDGYCDTIVAVAEVIKLTDPSLLYLEVSTLVSKYPDIRDDHIGALLAVRGDTSRDMKQTIMETLEQGPAQASPSYMPLFKDIVVPSLNVAKLLK</sequence>
<evidence type="ECO:0000313" key="3">
    <source>
        <dbReference type="Proteomes" id="UP001266305"/>
    </source>
</evidence>
<dbReference type="PANTHER" id="PTHR21292">
    <property type="entry name" value="EXOCYST COMPLEX COMPONENT SEC6-RELATED"/>
    <property type="match status" value="1"/>
</dbReference>
<protein>
    <recommendedName>
        <fullName evidence="4">Exocyst complex component 3</fullName>
    </recommendedName>
</protein>
<reference evidence="2 3" key="1">
    <citation type="submission" date="2023-05" db="EMBL/GenBank/DDBJ databases">
        <title>B98-5 Cell Line De Novo Hybrid Assembly: An Optical Mapping Approach.</title>
        <authorList>
            <person name="Kananen K."/>
            <person name="Auerbach J.A."/>
            <person name="Kautto E."/>
            <person name="Blachly J.S."/>
        </authorList>
    </citation>
    <scope>NUCLEOTIDE SEQUENCE [LARGE SCALE GENOMIC DNA]</scope>
    <source>
        <strain evidence="2">B95-8</strain>
        <tissue evidence="2">Cell line</tissue>
    </source>
</reference>
<name>A0ABQ9W719_SAGOE</name>
<dbReference type="PANTHER" id="PTHR21292:SF13">
    <property type="entry name" value="EXOCYST COMPLEX COMPONENT 3"/>
    <property type="match status" value="1"/>
</dbReference>
<dbReference type="Proteomes" id="UP001266305">
    <property type="component" value="Unassembled WGS sequence"/>
</dbReference>